<organism evidence="6 7">
    <name type="scientific">Acuticoccus mangrovi</name>
    <dbReference type="NCBI Taxonomy" id="2796142"/>
    <lineage>
        <taxon>Bacteria</taxon>
        <taxon>Pseudomonadati</taxon>
        <taxon>Pseudomonadota</taxon>
        <taxon>Alphaproteobacteria</taxon>
        <taxon>Hyphomicrobiales</taxon>
        <taxon>Amorphaceae</taxon>
        <taxon>Acuticoccus</taxon>
    </lineage>
</organism>
<dbReference type="InterPro" id="IPR001258">
    <property type="entry name" value="NHL_repeat"/>
</dbReference>
<comment type="cofactor">
    <cofactor evidence="3">
        <name>Zn(2+)</name>
        <dbReference type="ChEBI" id="CHEBI:29105"/>
    </cofactor>
    <text evidence="3">Binds 1 divalent metal cation per subunit.</text>
</comment>
<dbReference type="InterPro" id="IPR005511">
    <property type="entry name" value="SMP-30"/>
</dbReference>
<reference evidence="6" key="1">
    <citation type="submission" date="2020-12" db="EMBL/GenBank/DDBJ databases">
        <title>Bacterial taxonomy.</title>
        <authorList>
            <person name="Pan X."/>
        </authorList>
    </citation>
    <scope>NUCLEOTIDE SEQUENCE</scope>
    <source>
        <strain evidence="6">B2012</strain>
    </source>
</reference>
<evidence type="ECO:0000256" key="4">
    <source>
        <dbReference type="PROSITE-ProRule" id="PRU00504"/>
    </source>
</evidence>
<keyword evidence="1" id="KW-0677">Repeat</keyword>
<dbReference type="PROSITE" id="PS51125">
    <property type="entry name" value="NHL"/>
    <property type="match status" value="1"/>
</dbReference>
<name>A0A934IFW6_9HYPH</name>
<dbReference type="PANTHER" id="PTHR47572">
    <property type="entry name" value="LIPOPROTEIN-RELATED"/>
    <property type="match status" value="1"/>
</dbReference>
<evidence type="ECO:0000259" key="5">
    <source>
        <dbReference type="Pfam" id="PF08450"/>
    </source>
</evidence>
<sequence>MMSLYPPPELIQAEPFFRVPDALRIKNTAPDWARANKPGHMLDCFLEGPSFDKDGNLWLTDIPYGRIFKVTPSGDWSVVAEYDGWPNGLKLHPDGSAWLADYRHGIMRLDPATGEVKPVLTHRYSEHFRGCNDLVFDSAGRLYFTDQGQSGLHMPNGRVYRYDPASEVLDLLIDTGQSPNGLVLNLKEDVLFVAMTRGNSVWRLPLMADGGVSKVGIFIQLSGGLSGPDGLALDESGGVWIAHAGNGCVWGFSAMGEPKWRIVGGKGLTTTNIAFGGEGNRYVYVTESDTGTVLRAEVPVAGRPMYSHTGE</sequence>
<feature type="repeat" description="NHL" evidence="4">
    <location>
        <begin position="212"/>
        <end position="255"/>
    </location>
</feature>
<comment type="caution">
    <text evidence="6">The sequence shown here is derived from an EMBL/GenBank/DDBJ whole genome shotgun (WGS) entry which is preliminary data.</text>
</comment>
<feature type="binding site" evidence="3">
    <location>
        <position position="132"/>
    </location>
    <ligand>
        <name>substrate</name>
    </ligand>
</feature>
<feature type="binding site" evidence="3">
    <location>
        <position position="180"/>
    </location>
    <ligand>
        <name>a divalent metal cation</name>
        <dbReference type="ChEBI" id="CHEBI:60240"/>
    </ligand>
</feature>
<dbReference type="PRINTS" id="PR01790">
    <property type="entry name" value="SMP30FAMILY"/>
</dbReference>
<dbReference type="SUPFAM" id="SSF63829">
    <property type="entry name" value="Calcium-dependent phosphotriesterase"/>
    <property type="match status" value="1"/>
</dbReference>
<dbReference type="Proteomes" id="UP000609531">
    <property type="component" value="Unassembled WGS sequence"/>
</dbReference>
<keyword evidence="7" id="KW-1185">Reference proteome</keyword>
<gene>
    <name evidence="6" type="ORF">JCR33_08610</name>
</gene>
<evidence type="ECO:0000313" key="7">
    <source>
        <dbReference type="Proteomes" id="UP000609531"/>
    </source>
</evidence>
<feature type="binding site" evidence="3">
    <location>
        <position position="229"/>
    </location>
    <ligand>
        <name>a divalent metal cation</name>
        <dbReference type="ChEBI" id="CHEBI:60240"/>
    </ligand>
</feature>
<evidence type="ECO:0000313" key="6">
    <source>
        <dbReference type="EMBL" id="MBJ3775743.1"/>
    </source>
</evidence>
<dbReference type="InterPro" id="IPR013658">
    <property type="entry name" value="SGL"/>
</dbReference>
<evidence type="ECO:0000256" key="1">
    <source>
        <dbReference type="ARBA" id="ARBA00022737"/>
    </source>
</evidence>
<dbReference type="PANTHER" id="PTHR47572:SF5">
    <property type="entry name" value="BLR2277 PROTEIN"/>
    <property type="match status" value="1"/>
</dbReference>
<dbReference type="GO" id="GO:0046872">
    <property type="term" value="F:metal ion binding"/>
    <property type="evidence" value="ECO:0007669"/>
    <property type="project" value="UniProtKB-KW"/>
</dbReference>
<evidence type="ECO:0000256" key="3">
    <source>
        <dbReference type="PIRSR" id="PIRSR605511-2"/>
    </source>
</evidence>
<keyword evidence="3" id="KW-0479">Metal-binding</keyword>
<accession>A0A934IFW6</accession>
<evidence type="ECO:0000256" key="2">
    <source>
        <dbReference type="PIRSR" id="PIRSR605511-1"/>
    </source>
</evidence>
<protein>
    <submittedName>
        <fullName evidence="6">SMP-30/gluconolactonase/LRE family protein</fullName>
    </submittedName>
</protein>
<feature type="binding site" evidence="3">
    <location>
        <position position="47"/>
    </location>
    <ligand>
        <name>a divalent metal cation</name>
        <dbReference type="ChEBI" id="CHEBI:60240"/>
    </ligand>
</feature>
<dbReference type="Pfam" id="PF08450">
    <property type="entry name" value="SGL"/>
    <property type="match status" value="1"/>
</dbReference>
<feature type="domain" description="SMP-30/Gluconolactonase/LRE-like region" evidence="5">
    <location>
        <begin position="47"/>
        <end position="287"/>
    </location>
</feature>
<dbReference type="EMBL" id="JAEKJA010000006">
    <property type="protein sequence ID" value="MBJ3775743.1"/>
    <property type="molecule type" value="Genomic_DNA"/>
</dbReference>
<feature type="active site" description="Proton donor/acceptor" evidence="2">
    <location>
        <position position="229"/>
    </location>
</feature>
<dbReference type="Gene3D" id="2.120.10.30">
    <property type="entry name" value="TolB, C-terminal domain"/>
    <property type="match status" value="1"/>
</dbReference>
<dbReference type="InterPro" id="IPR051262">
    <property type="entry name" value="SMP-30/CGR1_Lactonase"/>
</dbReference>
<dbReference type="AlphaFoldDB" id="A0A934IFW6"/>
<dbReference type="InterPro" id="IPR011042">
    <property type="entry name" value="6-blade_b-propeller_TolB-like"/>
</dbReference>
<proteinExistence type="predicted"/>
<keyword evidence="3" id="KW-0862">Zinc</keyword>